<dbReference type="EMBL" id="WCTJ01000018">
    <property type="protein sequence ID" value="KAB4252639.1"/>
    <property type="molecule type" value="Genomic_DNA"/>
</dbReference>
<reference evidence="2 3" key="1">
    <citation type="journal article" date="2019" name="Nat. Med.">
        <title>A library of human gut bacterial isolates paired with longitudinal multiomics data enables mechanistic microbiome research.</title>
        <authorList>
            <person name="Poyet M."/>
            <person name="Groussin M."/>
            <person name="Gibbons S.M."/>
            <person name="Avila-Pacheco J."/>
            <person name="Jiang X."/>
            <person name="Kearney S.M."/>
            <person name="Perrotta A.R."/>
            <person name="Berdy B."/>
            <person name="Zhao S."/>
            <person name="Lieberman T.D."/>
            <person name="Swanson P.K."/>
            <person name="Smith M."/>
            <person name="Roesemann S."/>
            <person name="Alexander J.E."/>
            <person name="Rich S.A."/>
            <person name="Livny J."/>
            <person name="Vlamakis H."/>
            <person name="Clish C."/>
            <person name="Bullock K."/>
            <person name="Deik A."/>
            <person name="Scott J."/>
            <person name="Pierce K.A."/>
            <person name="Xavier R.J."/>
            <person name="Alm E.J."/>
        </authorList>
    </citation>
    <scope>NUCLEOTIDE SEQUENCE [LARGE SCALE GENOMIC DNA]</scope>
    <source>
        <strain evidence="2 3">BIOML-A3</strain>
    </source>
</reference>
<name>A0A6I0LXL5_BACUN</name>
<dbReference type="PANTHER" id="PTHR22916:SF3">
    <property type="entry name" value="UDP-GLCNAC:BETAGAL BETA-1,3-N-ACETYLGLUCOSAMINYLTRANSFERASE-LIKE PROTEIN 1"/>
    <property type="match status" value="1"/>
</dbReference>
<organism evidence="2 3">
    <name type="scientific">Bacteroides uniformis</name>
    <dbReference type="NCBI Taxonomy" id="820"/>
    <lineage>
        <taxon>Bacteria</taxon>
        <taxon>Pseudomonadati</taxon>
        <taxon>Bacteroidota</taxon>
        <taxon>Bacteroidia</taxon>
        <taxon>Bacteroidales</taxon>
        <taxon>Bacteroidaceae</taxon>
        <taxon>Bacteroides</taxon>
    </lineage>
</organism>
<evidence type="ECO:0000313" key="2">
    <source>
        <dbReference type="EMBL" id="KAB4252639.1"/>
    </source>
</evidence>
<feature type="domain" description="Glycosyltransferase 2-like" evidence="1">
    <location>
        <begin position="60"/>
        <end position="190"/>
    </location>
</feature>
<dbReference type="InterPro" id="IPR029044">
    <property type="entry name" value="Nucleotide-diphossugar_trans"/>
</dbReference>
<evidence type="ECO:0000313" key="3">
    <source>
        <dbReference type="Proteomes" id="UP000487989"/>
    </source>
</evidence>
<dbReference type="Proteomes" id="UP000487989">
    <property type="component" value="Unassembled WGS sequence"/>
</dbReference>
<comment type="caution">
    <text evidence="2">The sequence shown here is derived from an EMBL/GenBank/DDBJ whole genome shotgun (WGS) entry which is preliminary data.</text>
</comment>
<accession>A0A6I0LXL5</accession>
<dbReference type="AlphaFoldDB" id="A0A6I0LXL5"/>
<dbReference type="RefSeq" id="WP_151881696.1">
    <property type="nucleotide sequence ID" value="NZ_WCTH01000029.1"/>
</dbReference>
<dbReference type="SUPFAM" id="SSF53448">
    <property type="entry name" value="Nucleotide-diphospho-sugar transferases"/>
    <property type="match status" value="1"/>
</dbReference>
<dbReference type="PANTHER" id="PTHR22916">
    <property type="entry name" value="GLYCOSYLTRANSFERASE"/>
    <property type="match status" value="1"/>
</dbReference>
<proteinExistence type="predicted"/>
<protein>
    <submittedName>
        <fullName evidence="2">Glycosyltransferase</fullName>
    </submittedName>
</protein>
<evidence type="ECO:0000259" key="1">
    <source>
        <dbReference type="Pfam" id="PF00535"/>
    </source>
</evidence>
<dbReference type="InterPro" id="IPR001173">
    <property type="entry name" value="Glyco_trans_2-like"/>
</dbReference>
<dbReference type="Gene3D" id="3.90.550.10">
    <property type="entry name" value="Spore Coat Polysaccharide Biosynthesis Protein SpsA, Chain A"/>
    <property type="match status" value="1"/>
</dbReference>
<gene>
    <name evidence="2" type="ORF">GAP48_12200</name>
</gene>
<dbReference type="CDD" id="cd00761">
    <property type="entry name" value="Glyco_tranf_GTA_type"/>
    <property type="match status" value="1"/>
</dbReference>
<dbReference type="GO" id="GO:0016758">
    <property type="term" value="F:hexosyltransferase activity"/>
    <property type="evidence" value="ECO:0007669"/>
    <property type="project" value="UniProtKB-ARBA"/>
</dbReference>
<sequence>MKILYKIASQFYLMLSRIAWINSSKMTEGQAEKILRDAGYPFKPLWGELPKLSENTKDLSIIIPVYNSERFLAKCLDSILNQQTQFDYEVICINDGSKDSSLQILNRYKELFSNKMVVVSQQNLGISTTRNNGIAMAKGEFVGFLDNDDTVSPLYVEKIMQRARETGADIIQTAYDNVNTKNELLWSVSKGDHVVDAGDTDGILAHTQGYIWGGALKKSLFKNVRFPMGFWYEDMITRLVMVRLAKRVATIGEPLYYYLIHDTNASKTLWRSDGVKSIDQYWLARSLAEYSVNAVGCSVDDVLYHLLLDEYGLMFMYRMANMKPAVAKSAFTLAGRYLQSLHYCCNTLTPFKSDIEKSLKSGNYYAWLLRCKSQYYSQKC</sequence>
<dbReference type="Pfam" id="PF00535">
    <property type="entry name" value="Glycos_transf_2"/>
    <property type="match status" value="1"/>
</dbReference>
<keyword evidence="2" id="KW-0808">Transferase</keyword>